<organism evidence="1 2">
    <name type="scientific">Roseobacter denitrificans (strain ATCC 33942 / OCh 114)</name>
    <name type="common">Erythrobacter sp. (strain OCh 114)</name>
    <name type="synonym">Roseobacter denitrificans</name>
    <dbReference type="NCBI Taxonomy" id="375451"/>
    <lineage>
        <taxon>Bacteria</taxon>
        <taxon>Pseudomonadati</taxon>
        <taxon>Pseudomonadota</taxon>
        <taxon>Alphaproteobacteria</taxon>
        <taxon>Rhodobacterales</taxon>
        <taxon>Roseobacteraceae</taxon>
        <taxon>Roseobacter</taxon>
    </lineage>
</organism>
<dbReference type="AlphaFoldDB" id="Q16DV3"/>
<protein>
    <submittedName>
        <fullName evidence="1">Uncharacterized protein</fullName>
    </submittedName>
</protein>
<proteinExistence type="predicted"/>
<dbReference type="Proteomes" id="UP000007029">
    <property type="component" value="Chromosome"/>
</dbReference>
<evidence type="ECO:0000313" key="2">
    <source>
        <dbReference type="Proteomes" id="UP000007029"/>
    </source>
</evidence>
<accession>Q16DV3</accession>
<gene>
    <name evidence="1" type="ordered locus">RD1_0105</name>
</gene>
<dbReference type="KEGG" id="rde:RD1_0105"/>
<dbReference type="HOGENOM" id="CLU_3238989_0_0_5"/>
<keyword evidence="2" id="KW-1185">Reference proteome</keyword>
<evidence type="ECO:0000313" key="1">
    <source>
        <dbReference type="EMBL" id="ABG29840.1"/>
    </source>
</evidence>
<sequence>MCGTPVSNRSDKGLREMRNWPLCRHASKAEAVDKLSYEFAAGV</sequence>
<dbReference type="EMBL" id="CP000362">
    <property type="protein sequence ID" value="ABG29840.1"/>
    <property type="molecule type" value="Genomic_DNA"/>
</dbReference>
<dbReference type="STRING" id="375451.RD1_0105"/>
<name>Q16DV3_ROSDO</name>
<reference evidence="1 2" key="1">
    <citation type="journal article" date="2007" name="J. Bacteriol.">
        <title>The complete genome sequence of Roseobacter denitrificans reveals a mixotrophic rather than photosynthetic metabolism.</title>
        <authorList>
            <person name="Swingley W.D."/>
            <person name="Sadekar S."/>
            <person name="Mastrian S.D."/>
            <person name="Matthies H.J."/>
            <person name="Hao J."/>
            <person name="Ramos H."/>
            <person name="Acharya C.R."/>
            <person name="Conrad A.L."/>
            <person name="Taylor H.L."/>
            <person name="Dejesa L.C."/>
            <person name="Shah M.K."/>
            <person name="O'huallachain M.E."/>
            <person name="Lince M.T."/>
            <person name="Blankenship R.E."/>
            <person name="Beatty J.T."/>
            <person name="Touchman J.W."/>
        </authorList>
    </citation>
    <scope>NUCLEOTIDE SEQUENCE [LARGE SCALE GENOMIC DNA]</scope>
    <source>
        <strain evidence="2">ATCC 33942 / OCh 114</strain>
    </source>
</reference>